<proteinExistence type="predicted"/>
<gene>
    <name evidence="2" type="ORF">A6R68_21721</name>
</gene>
<accession>A0A1A6HQS6</accession>
<dbReference type="EMBL" id="LZPO01017502">
    <property type="protein sequence ID" value="OBS80077.1"/>
    <property type="molecule type" value="Genomic_DNA"/>
</dbReference>
<organism evidence="2 3">
    <name type="scientific">Neotoma lepida</name>
    <name type="common">Desert woodrat</name>
    <dbReference type="NCBI Taxonomy" id="56216"/>
    <lineage>
        <taxon>Eukaryota</taxon>
        <taxon>Metazoa</taxon>
        <taxon>Chordata</taxon>
        <taxon>Craniata</taxon>
        <taxon>Vertebrata</taxon>
        <taxon>Euteleostomi</taxon>
        <taxon>Mammalia</taxon>
        <taxon>Eutheria</taxon>
        <taxon>Euarchontoglires</taxon>
        <taxon>Glires</taxon>
        <taxon>Rodentia</taxon>
        <taxon>Myomorpha</taxon>
        <taxon>Muroidea</taxon>
        <taxon>Cricetidae</taxon>
        <taxon>Neotominae</taxon>
        <taxon>Neotoma</taxon>
    </lineage>
</organism>
<feature type="non-terminal residue" evidence="2">
    <location>
        <position position="215"/>
    </location>
</feature>
<comment type="caution">
    <text evidence="2">The sequence shown here is derived from an EMBL/GenBank/DDBJ whole genome shotgun (WGS) entry which is preliminary data.</text>
</comment>
<evidence type="ECO:0000256" key="1">
    <source>
        <dbReference type="SAM" id="MobiDB-lite"/>
    </source>
</evidence>
<keyword evidence="3" id="KW-1185">Reference proteome</keyword>
<dbReference type="Proteomes" id="UP000092124">
    <property type="component" value="Unassembled WGS sequence"/>
</dbReference>
<protein>
    <submittedName>
        <fullName evidence="2">Uncharacterized protein</fullName>
    </submittedName>
</protein>
<evidence type="ECO:0000313" key="3">
    <source>
        <dbReference type="Proteomes" id="UP000092124"/>
    </source>
</evidence>
<evidence type="ECO:0000313" key="2">
    <source>
        <dbReference type="EMBL" id="OBS80077.1"/>
    </source>
</evidence>
<feature type="non-terminal residue" evidence="2">
    <location>
        <position position="1"/>
    </location>
</feature>
<feature type="region of interest" description="Disordered" evidence="1">
    <location>
        <begin position="97"/>
        <end position="116"/>
    </location>
</feature>
<reference evidence="2 3" key="1">
    <citation type="submission" date="2016-06" db="EMBL/GenBank/DDBJ databases">
        <title>The Draft Genome Sequence and Annotation of the Desert Woodrat Neotoma lepida.</title>
        <authorList>
            <person name="Campbell M."/>
            <person name="Oakeson K.F."/>
            <person name="Yandell M."/>
            <person name="Halpert J.R."/>
            <person name="Dearing D."/>
        </authorList>
    </citation>
    <scope>NUCLEOTIDE SEQUENCE [LARGE SCALE GENOMIC DNA]</scope>
    <source>
        <strain evidence="2">417</strain>
        <tissue evidence="2">Liver</tissue>
    </source>
</reference>
<dbReference type="AlphaFoldDB" id="A0A1A6HQS6"/>
<name>A0A1A6HQS6_NEOLE</name>
<sequence>YLPFKGDTYVASRQKILAGKYSLEFSLSLELWGMIARLSTVNPGVRTRIDAIVHFQCLKNGDEDSPKSFRENDDDKYPDPTVMVMMRDMGYKQAELSPDVSKAGPNKASQDTSPLFHSKEIQDECPALQEKDLRPSSRETPQGHLSDRIHVKPAYAMVHTLPQGIQLCAKTLFCAVFLASKPVMRYSQSSEGCNAAHVGMTNHRTVLRIIFHRER</sequence>
<dbReference type="STRING" id="56216.A0A1A6HQS6"/>